<organism evidence="1 2">
    <name type="scientific">Candidatus Fonsibacter lacus</name>
    <dbReference type="NCBI Taxonomy" id="2576439"/>
    <lineage>
        <taxon>Bacteria</taxon>
        <taxon>Pseudomonadati</taxon>
        <taxon>Pseudomonadota</taxon>
        <taxon>Alphaproteobacteria</taxon>
        <taxon>Candidatus Pelagibacterales</taxon>
        <taxon>Candidatus Pelagibacterales incertae sedis</taxon>
        <taxon>Candidatus Fonsibacter</taxon>
    </lineage>
</organism>
<dbReference type="EMBL" id="RGMI01000129">
    <property type="protein sequence ID" value="NCU50713.1"/>
    <property type="molecule type" value="Genomic_DNA"/>
</dbReference>
<reference evidence="1" key="1">
    <citation type="submission" date="2018-10" db="EMBL/GenBank/DDBJ databases">
        <title>Iterative Subtractive Binning of Freshwater Chronoseries Metagenomes Recovers Nearly Complete Genomes from over Four Hundred Novel Species.</title>
        <authorList>
            <person name="Rodriguez-R L.M."/>
            <person name="Tsementzi D."/>
            <person name="Luo C."/>
            <person name="Konstantinidis K.T."/>
        </authorList>
    </citation>
    <scope>NUCLEOTIDE SEQUENCE</scope>
    <source>
        <strain evidence="1">WB8_1A_003</strain>
    </source>
</reference>
<dbReference type="Proteomes" id="UP000699985">
    <property type="component" value="Unassembled WGS sequence"/>
</dbReference>
<dbReference type="AlphaFoldDB" id="A0A966HQ74"/>
<comment type="caution">
    <text evidence="1">The sequence shown here is derived from an EMBL/GenBank/DDBJ whole genome shotgun (WGS) entry which is preliminary data.</text>
</comment>
<evidence type="ECO:0000313" key="2">
    <source>
        <dbReference type="Proteomes" id="UP000699985"/>
    </source>
</evidence>
<feature type="non-terminal residue" evidence="1">
    <location>
        <position position="1"/>
    </location>
</feature>
<name>A0A966HQ74_9PROT</name>
<evidence type="ECO:0000313" key="1">
    <source>
        <dbReference type="EMBL" id="NCU50713.1"/>
    </source>
</evidence>
<protein>
    <submittedName>
        <fullName evidence="1">OsmC family peroxiredoxin</fullName>
    </submittedName>
</protein>
<gene>
    <name evidence="1" type="ORF">EBX29_02950</name>
</gene>
<sequence>FEISNKCPIHKALTNTVKINSKLI</sequence>
<proteinExistence type="predicted"/>
<accession>A0A966HQ74</accession>